<dbReference type="Proteomes" id="UP000887578">
    <property type="component" value="Unplaced"/>
</dbReference>
<evidence type="ECO:0000313" key="2">
    <source>
        <dbReference type="WBParaSite" id="PDA_v2.g21198.t1"/>
    </source>
</evidence>
<reference evidence="2" key="1">
    <citation type="submission" date="2022-11" db="UniProtKB">
        <authorList>
            <consortium name="WormBaseParasite"/>
        </authorList>
    </citation>
    <scope>IDENTIFICATION</scope>
</reference>
<dbReference type="WBParaSite" id="PDA_v2.g21198.t1">
    <property type="protein sequence ID" value="PDA_v2.g21198.t1"/>
    <property type="gene ID" value="PDA_v2.g21198"/>
</dbReference>
<dbReference type="AlphaFoldDB" id="A0A914Q249"/>
<accession>A0A914Q249</accession>
<name>A0A914Q249_9BILA</name>
<sequence length="373" mass="44582">MTKEQLADGLSYPNDHLENLYYHYLQVTRDPMPQKLYFEYTKSKKIYDKICKSYENEEKWIKILASTFDDDFIKQNIETRIAEEFANKKLWKLYIRYLEDTKDVWILSVFCRYCNFFIEDLGMREKYLDKIEYYSIHKEPVSKWWIDVISFTYNHGTFEDMKEMIHKALSFISVDFSSLYEYLKNVVENILPKEMYQELRFEIHKTDIRVAKYEINEWSNYFPTAFLCEKVYVNMGKNVSDFAPTEIQSFDPTPQYFLLPKPLIRYIMNSPCNGFSIIRCQFLATANRELPQHVRQNKIGRFTFKFADGQLGIPTFIQFLKKNAAPLCKVKISFHETATQEYRNQIKAALNNCINEMPKFCGKKWITCKFIAS</sequence>
<proteinExistence type="predicted"/>
<evidence type="ECO:0000313" key="1">
    <source>
        <dbReference type="Proteomes" id="UP000887578"/>
    </source>
</evidence>
<organism evidence="1 2">
    <name type="scientific">Panagrolaimus davidi</name>
    <dbReference type="NCBI Taxonomy" id="227884"/>
    <lineage>
        <taxon>Eukaryota</taxon>
        <taxon>Metazoa</taxon>
        <taxon>Ecdysozoa</taxon>
        <taxon>Nematoda</taxon>
        <taxon>Chromadorea</taxon>
        <taxon>Rhabditida</taxon>
        <taxon>Tylenchina</taxon>
        <taxon>Panagrolaimomorpha</taxon>
        <taxon>Panagrolaimoidea</taxon>
        <taxon>Panagrolaimidae</taxon>
        <taxon>Panagrolaimus</taxon>
    </lineage>
</organism>
<keyword evidence="1" id="KW-1185">Reference proteome</keyword>
<protein>
    <submittedName>
        <fullName evidence="2">Uncharacterized protein</fullName>
    </submittedName>
</protein>